<evidence type="ECO:0000313" key="7">
    <source>
        <dbReference type="Proteomes" id="UP000039865"/>
    </source>
</evidence>
<dbReference type="EMBL" id="CCKQ01006376">
    <property type="protein sequence ID" value="CDW77685.1"/>
    <property type="molecule type" value="Genomic_DNA"/>
</dbReference>
<dbReference type="InterPro" id="IPR000719">
    <property type="entry name" value="Prot_kinase_dom"/>
</dbReference>
<proteinExistence type="predicted"/>
<accession>A0A078A613</accession>
<dbReference type="PANTHER" id="PTHR24347">
    <property type="entry name" value="SERINE/THREONINE-PROTEIN KINASE"/>
    <property type="match status" value="1"/>
</dbReference>
<feature type="compositionally biased region" description="Low complexity" evidence="4">
    <location>
        <begin position="534"/>
        <end position="556"/>
    </location>
</feature>
<dbReference type="PROSITE" id="PS00108">
    <property type="entry name" value="PROTEIN_KINASE_ST"/>
    <property type="match status" value="1"/>
</dbReference>
<evidence type="ECO:0000256" key="2">
    <source>
        <dbReference type="ARBA" id="ARBA00022840"/>
    </source>
</evidence>
<evidence type="ECO:0000256" key="4">
    <source>
        <dbReference type="SAM" id="MobiDB-lite"/>
    </source>
</evidence>
<keyword evidence="6" id="KW-0418">Kinase</keyword>
<feature type="domain" description="Protein kinase" evidence="5">
    <location>
        <begin position="15"/>
        <end position="332"/>
    </location>
</feature>
<dbReference type="OrthoDB" id="5979581at2759"/>
<feature type="compositionally biased region" description="Polar residues" evidence="4">
    <location>
        <begin position="594"/>
        <end position="607"/>
    </location>
</feature>
<dbReference type="InterPro" id="IPR011009">
    <property type="entry name" value="Kinase-like_dom_sf"/>
</dbReference>
<keyword evidence="1 3" id="KW-0547">Nucleotide-binding</keyword>
<dbReference type="GO" id="GO:0004672">
    <property type="term" value="F:protein kinase activity"/>
    <property type="evidence" value="ECO:0007669"/>
    <property type="project" value="InterPro"/>
</dbReference>
<feature type="region of interest" description="Disordered" evidence="4">
    <location>
        <begin position="584"/>
        <end position="607"/>
    </location>
</feature>
<dbReference type="PROSITE" id="PS00107">
    <property type="entry name" value="PROTEIN_KINASE_ATP"/>
    <property type="match status" value="1"/>
</dbReference>
<evidence type="ECO:0000259" key="5">
    <source>
        <dbReference type="PROSITE" id="PS50011"/>
    </source>
</evidence>
<evidence type="ECO:0000313" key="6">
    <source>
        <dbReference type="EMBL" id="CDW77685.1"/>
    </source>
</evidence>
<evidence type="ECO:0000256" key="3">
    <source>
        <dbReference type="PROSITE-ProRule" id="PRU10141"/>
    </source>
</evidence>
<dbReference type="Gene3D" id="1.10.510.10">
    <property type="entry name" value="Transferase(Phosphotransferase) domain 1"/>
    <property type="match status" value="1"/>
</dbReference>
<dbReference type="Pfam" id="PF00069">
    <property type="entry name" value="Pkinase"/>
    <property type="match status" value="1"/>
</dbReference>
<gene>
    <name evidence="6" type="primary">Contig2202.g2366</name>
    <name evidence="6" type="ORF">STYLEM_6649</name>
</gene>
<dbReference type="InParanoid" id="A0A078A613"/>
<dbReference type="SUPFAM" id="SSF56112">
    <property type="entry name" value="Protein kinase-like (PK-like)"/>
    <property type="match status" value="1"/>
</dbReference>
<evidence type="ECO:0000256" key="1">
    <source>
        <dbReference type="ARBA" id="ARBA00022741"/>
    </source>
</evidence>
<feature type="binding site" evidence="3">
    <location>
        <position position="42"/>
    </location>
    <ligand>
        <name>ATP</name>
        <dbReference type="ChEBI" id="CHEBI:30616"/>
    </ligand>
</feature>
<dbReference type="SMART" id="SM00220">
    <property type="entry name" value="S_TKc"/>
    <property type="match status" value="1"/>
</dbReference>
<keyword evidence="2 3" id="KW-0067">ATP-binding</keyword>
<dbReference type="AlphaFoldDB" id="A0A078A613"/>
<keyword evidence="6" id="KW-0808">Transferase</keyword>
<reference evidence="6 7" key="1">
    <citation type="submission" date="2014-06" db="EMBL/GenBank/DDBJ databases">
        <authorList>
            <person name="Swart Estienne"/>
        </authorList>
    </citation>
    <scope>NUCLEOTIDE SEQUENCE [LARGE SCALE GENOMIC DNA]</scope>
    <source>
        <strain evidence="6 7">130c</strain>
    </source>
</reference>
<dbReference type="PROSITE" id="PS50011">
    <property type="entry name" value="PROTEIN_KINASE_DOM"/>
    <property type="match status" value="1"/>
</dbReference>
<dbReference type="GO" id="GO:0005524">
    <property type="term" value="F:ATP binding"/>
    <property type="evidence" value="ECO:0007669"/>
    <property type="project" value="UniProtKB-UniRule"/>
</dbReference>
<dbReference type="InterPro" id="IPR008271">
    <property type="entry name" value="Ser/Thr_kinase_AS"/>
</dbReference>
<dbReference type="Proteomes" id="UP000039865">
    <property type="component" value="Unassembled WGS sequence"/>
</dbReference>
<feature type="region of interest" description="Disordered" evidence="4">
    <location>
        <begin position="533"/>
        <end position="560"/>
    </location>
</feature>
<keyword evidence="7" id="KW-1185">Reference proteome</keyword>
<name>A0A078A613_STYLE</name>
<sequence length="683" mass="79906">MYSNHQDIPQQIKRYSFVKVLGQGGNGKVCLYEQEKQLYAVKLEDSNNGGALKNEQQILKKLNDYQEKNGQNILFPKLYDSGFIKPYNYLIMEYLDQPINTNMRDPSEIKEFTKQCFRAVRLMHRTGYIHRDIKLENFMYKNNQLYLIDFGSASEYIVGDKIVPLDFNKQFVGSKLSASLQSLAGFQNGRIDDYISIINSILLACEDNSPLLFNLDPSQNYLNDSQQRGLVYLKKLQLREDDFKTDYSKRLFRVLKFLEETYFDQYEKKILQDNEIDALIEKIDEPIVKSIHIQSIAQIYSQVKTPLDQRLSDNSYLPRKTVQDAIPQYNAIEFQGLNKQKKVKLSNEQLELILNSSQYKPKALKQSEIQLPCQINHGLRKQHMTKQIAHNIQIMQRTKYVNLKLVQNNLNFNQNTKEINLTKPSNGIICYSQCQIHKKEKPVINQVQQLSEMKSIINLQNEKLVQLEVYKIKANLWDQYQSFLEKRNSNIFDYTIEKEVKRITREKSIATEFGIIQINIDYQSKQSSLSNKVQYQNSNQTQEQQTQFTQTNHQCQENSEDEKQIKAIHYYDSEQKMSDPIDQVAYSNDLPKNPESNSQNFNFDSSALDNNQQNKIYVKSQDSQNRLKLDNVSDELNNFDSQNQSILVSNIEQNQTFDNSDNKDENIVSQMTNQNPFQIMILK</sequence>
<dbReference type="InterPro" id="IPR017441">
    <property type="entry name" value="Protein_kinase_ATP_BS"/>
</dbReference>
<protein>
    <submittedName>
        <fullName evidence="6">Ck1 family protein kinase</fullName>
    </submittedName>
</protein>
<organism evidence="6 7">
    <name type="scientific">Stylonychia lemnae</name>
    <name type="common">Ciliate</name>
    <dbReference type="NCBI Taxonomy" id="5949"/>
    <lineage>
        <taxon>Eukaryota</taxon>
        <taxon>Sar</taxon>
        <taxon>Alveolata</taxon>
        <taxon>Ciliophora</taxon>
        <taxon>Intramacronucleata</taxon>
        <taxon>Spirotrichea</taxon>
        <taxon>Stichotrichia</taxon>
        <taxon>Sporadotrichida</taxon>
        <taxon>Oxytrichidae</taxon>
        <taxon>Stylonychinae</taxon>
        <taxon>Stylonychia</taxon>
    </lineage>
</organism>